<gene>
    <name evidence="1" type="ORF">LCGC14_1807350</name>
</gene>
<dbReference type="AlphaFoldDB" id="A0A0F9HAS2"/>
<dbReference type="EMBL" id="LAZR01017504">
    <property type="protein sequence ID" value="KKM00142.1"/>
    <property type="molecule type" value="Genomic_DNA"/>
</dbReference>
<name>A0A0F9HAS2_9ZZZZ</name>
<proteinExistence type="predicted"/>
<comment type="caution">
    <text evidence="1">The sequence shown here is derived from an EMBL/GenBank/DDBJ whole genome shotgun (WGS) entry which is preliminary data.</text>
</comment>
<sequence>MQTNTEETAAAVKDLLSRQDISDYCKELSLMHSAFIRSDFADEQRTRIMVDATYQNVRDFLLALQSINSKTIGS</sequence>
<accession>A0A0F9HAS2</accession>
<organism evidence="1">
    <name type="scientific">marine sediment metagenome</name>
    <dbReference type="NCBI Taxonomy" id="412755"/>
    <lineage>
        <taxon>unclassified sequences</taxon>
        <taxon>metagenomes</taxon>
        <taxon>ecological metagenomes</taxon>
    </lineage>
</organism>
<reference evidence="1" key="1">
    <citation type="journal article" date="2015" name="Nature">
        <title>Complex archaea that bridge the gap between prokaryotes and eukaryotes.</title>
        <authorList>
            <person name="Spang A."/>
            <person name="Saw J.H."/>
            <person name="Jorgensen S.L."/>
            <person name="Zaremba-Niedzwiedzka K."/>
            <person name="Martijn J."/>
            <person name="Lind A.E."/>
            <person name="van Eijk R."/>
            <person name="Schleper C."/>
            <person name="Guy L."/>
            <person name="Ettema T.J."/>
        </authorList>
    </citation>
    <scope>NUCLEOTIDE SEQUENCE</scope>
</reference>
<protein>
    <submittedName>
        <fullName evidence="1">Uncharacterized protein</fullName>
    </submittedName>
</protein>
<evidence type="ECO:0000313" key="1">
    <source>
        <dbReference type="EMBL" id="KKM00142.1"/>
    </source>
</evidence>